<dbReference type="EMBL" id="JBHSGG010000029">
    <property type="protein sequence ID" value="MFC4728532.1"/>
    <property type="molecule type" value="Genomic_DNA"/>
</dbReference>
<evidence type="ECO:0000256" key="1">
    <source>
        <dbReference type="SAM" id="SignalP"/>
    </source>
</evidence>
<evidence type="ECO:0000313" key="2">
    <source>
        <dbReference type="EMBL" id="MFC4728532.1"/>
    </source>
</evidence>
<sequence>MQSKTGITLIALAAALALFLAGLLIAEPTAASEPSTEAVENERTALPAAAIRARVQVGMPFFSFAKMLPVSES</sequence>
<feature type="chain" id="PRO_5046202758" evidence="1">
    <location>
        <begin position="27"/>
        <end position="73"/>
    </location>
</feature>
<organism evidence="2 3">
    <name type="scientific">Coralloluteibacterium thermophilum</name>
    <dbReference type="NCBI Taxonomy" id="2707049"/>
    <lineage>
        <taxon>Bacteria</taxon>
        <taxon>Pseudomonadati</taxon>
        <taxon>Pseudomonadota</taxon>
        <taxon>Gammaproteobacteria</taxon>
        <taxon>Lysobacterales</taxon>
        <taxon>Lysobacteraceae</taxon>
        <taxon>Coralloluteibacterium</taxon>
    </lineage>
</organism>
<gene>
    <name evidence="2" type="ORF">ACFO3Q_10170</name>
</gene>
<proteinExistence type="predicted"/>
<evidence type="ECO:0000313" key="3">
    <source>
        <dbReference type="Proteomes" id="UP001595892"/>
    </source>
</evidence>
<comment type="caution">
    <text evidence="2">The sequence shown here is derived from an EMBL/GenBank/DDBJ whole genome shotgun (WGS) entry which is preliminary data.</text>
</comment>
<accession>A0ABV9NJP4</accession>
<protein>
    <submittedName>
        <fullName evidence="2">Uncharacterized protein</fullName>
    </submittedName>
</protein>
<feature type="signal peptide" evidence="1">
    <location>
        <begin position="1"/>
        <end position="26"/>
    </location>
</feature>
<keyword evidence="1" id="KW-0732">Signal</keyword>
<dbReference type="RefSeq" id="WP_377004562.1">
    <property type="nucleotide sequence ID" value="NZ_JBHSGG010000029.1"/>
</dbReference>
<dbReference type="Proteomes" id="UP001595892">
    <property type="component" value="Unassembled WGS sequence"/>
</dbReference>
<reference evidence="3" key="1">
    <citation type="journal article" date="2019" name="Int. J. Syst. Evol. Microbiol.">
        <title>The Global Catalogue of Microorganisms (GCM) 10K type strain sequencing project: providing services to taxonomists for standard genome sequencing and annotation.</title>
        <authorList>
            <consortium name="The Broad Institute Genomics Platform"/>
            <consortium name="The Broad Institute Genome Sequencing Center for Infectious Disease"/>
            <person name="Wu L."/>
            <person name="Ma J."/>
        </authorList>
    </citation>
    <scope>NUCLEOTIDE SEQUENCE [LARGE SCALE GENOMIC DNA]</scope>
    <source>
        <strain evidence="3">CGMCC 1.13574</strain>
    </source>
</reference>
<name>A0ABV9NJP4_9GAMM</name>
<keyword evidence="3" id="KW-1185">Reference proteome</keyword>